<accession>A0A1Y2LQB2</accession>
<dbReference type="GO" id="GO:0046982">
    <property type="term" value="F:protein heterodimerization activity"/>
    <property type="evidence" value="ECO:0007669"/>
    <property type="project" value="InterPro"/>
</dbReference>
<feature type="region of interest" description="Disordered" evidence="5">
    <location>
        <begin position="80"/>
        <end position="147"/>
    </location>
</feature>
<evidence type="ECO:0000259" key="6">
    <source>
        <dbReference type="Pfam" id="PF15511"/>
    </source>
</evidence>
<dbReference type="Gene3D" id="1.10.20.10">
    <property type="entry name" value="Histone, subunit A"/>
    <property type="match status" value="1"/>
</dbReference>
<proteinExistence type="predicted"/>
<feature type="region of interest" description="Disordered" evidence="5">
    <location>
        <begin position="1"/>
        <end position="68"/>
    </location>
</feature>
<evidence type="ECO:0000256" key="5">
    <source>
        <dbReference type="SAM" id="MobiDB-lite"/>
    </source>
</evidence>
<evidence type="ECO:0000256" key="2">
    <source>
        <dbReference type="ARBA" id="ARBA00004286"/>
    </source>
</evidence>
<dbReference type="PANTHER" id="PTHR22980:SF5">
    <property type="entry name" value="CENP-T_HISTONE H4 HISTONE FOLD DOMAIN-CONTAINING PROTEIN"/>
    <property type="match status" value="1"/>
</dbReference>
<dbReference type="GO" id="GO:0031297">
    <property type="term" value="P:replication fork processing"/>
    <property type="evidence" value="ECO:0007669"/>
    <property type="project" value="TreeGrafter"/>
</dbReference>
<dbReference type="PANTHER" id="PTHR22980">
    <property type="entry name" value="CORTISTATIN"/>
    <property type="match status" value="1"/>
</dbReference>
<evidence type="ECO:0000256" key="4">
    <source>
        <dbReference type="ARBA" id="ARBA00023242"/>
    </source>
</evidence>
<name>A0A1Y2LQB2_EPING</name>
<gene>
    <name evidence="7" type="ORF">B5807_08298</name>
</gene>
<comment type="subcellular location">
    <subcellularLocation>
        <location evidence="2">Chromosome</location>
    </subcellularLocation>
    <subcellularLocation>
        <location evidence="1">Nucleus</location>
    </subcellularLocation>
</comment>
<feature type="compositionally biased region" description="Low complexity" evidence="5">
    <location>
        <begin position="137"/>
        <end position="147"/>
    </location>
</feature>
<keyword evidence="4" id="KW-0539">Nucleus</keyword>
<reference evidence="7 8" key="1">
    <citation type="journal article" date="2017" name="Genome Announc.">
        <title>Genome sequence of the saprophytic ascomycete Epicoccum nigrum ICMP 19927 strain isolated from New Zealand.</title>
        <authorList>
            <person name="Fokin M."/>
            <person name="Fleetwood D."/>
            <person name="Weir B.S."/>
            <person name="Villas-Boas S.G."/>
        </authorList>
    </citation>
    <scope>NUCLEOTIDE SEQUENCE [LARGE SCALE GENOMIC DNA]</scope>
    <source>
        <strain evidence="7 8">ICMP 19927</strain>
    </source>
</reference>
<evidence type="ECO:0000313" key="8">
    <source>
        <dbReference type="Proteomes" id="UP000193240"/>
    </source>
</evidence>
<feature type="compositionally biased region" description="Basic and acidic residues" evidence="5">
    <location>
        <begin position="98"/>
        <end position="107"/>
    </location>
</feature>
<dbReference type="GO" id="GO:0000712">
    <property type="term" value="P:resolution of meiotic recombination intermediates"/>
    <property type="evidence" value="ECO:0007669"/>
    <property type="project" value="TreeGrafter"/>
</dbReference>
<sequence>MAESARKKQRLSHEIAATPNATAQTEPITPFRRAISAGPTPTFRTPGTTARTPRGGPATRPISARRVAPTTPHAIRALRERANAARTPGNNRRRSGRVQRETPRDLLRNLSRALARDTRPIEPEPQTLPRRSRHSALDLPDVVDSPDVAVPRLSMPLEDMYDDDSFHERPPRQSLLPELLDDVDGATVQSLEFGRRALSEDPRYSRRVSERFADLSELGAGGNDEFEIDGSFIHRRRTGAFDLQFDQTIVEEDEDTVQALTGRREGDGPSSDADLGVFGQQDDMEEPTFRFHIPDRIRVPRTQEEELEDATAAFLNFPEDEEGYEEVQETEDPEVEQEEELPLPEQQDPEDEEEEEQEDEEEETALHLESDPPPPIAPIGWEPSSPGHLPDDPELAAYREEESALDRSLRTPEPPSTTQKRLGGTRRKETKLSRVGLDYPSFPAATVKKLALSFMKSQGSKAQLNKDAVAALVQTTDDFFEQMGVDLAAYAQHAGRRGIEEADVLALMRRTRKTSSNASSFSLAQKMLPRELLQQLRMEPRPKVKGQKRKRLATVVEEEE</sequence>
<feature type="compositionally biased region" description="Basic residues" evidence="5">
    <location>
        <begin position="543"/>
        <end position="552"/>
    </location>
</feature>
<dbReference type="InParanoid" id="A0A1Y2LQB2"/>
<dbReference type="SUPFAM" id="SSF47113">
    <property type="entry name" value="Histone-fold"/>
    <property type="match status" value="1"/>
</dbReference>
<protein>
    <recommendedName>
        <fullName evidence="6">CENP-T/Histone H4 histone fold domain-containing protein</fullName>
    </recommendedName>
</protein>
<dbReference type="GO" id="GO:0005694">
    <property type="term" value="C:chromosome"/>
    <property type="evidence" value="ECO:0007669"/>
    <property type="project" value="UniProtKB-SubCell"/>
</dbReference>
<feature type="compositionally biased region" description="Acidic residues" evidence="5">
    <location>
        <begin position="318"/>
        <end position="363"/>
    </location>
</feature>
<keyword evidence="3" id="KW-0158">Chromosome</keyword>
<organism evidence="7 8">
    <name type="scientific">Epicoccum nigrum</name>
    <name type="common">Soil fungus</name>
    <name type="synonym">Epicoccum purpurascens</name>
    <dbReference type="NCBI Taxonomy" id="105696"/>
    <lineage>
        <taxon>Eukaryota</taxon>
        <taxon>Fungi</taxon>
        <taxon>Dikarya</taxon>
        <taxon>Ascomycota</taxon>
        <taxon>Pezizomycotina</taxon>
        <taxon>Dothideomycetes</taxon>
        <taxon>Pleosporomycetidae</taxon>
        <taxon>Pleosporales</taxon>
        <taxon>Pleosporineae</taxon>
        <taxon>Didymellaceae</taxon>
        <taxon>Epicoccum</taxon>
    </lineage>
</organism>
<dbReference type="OMA" id="GRMQRET"/>
<evidence type="ECO:0000256" key="1">
    <source>
        <dbReference type="ARBA" id="ARBA00004123"/>
    </source>
</evidence>
<evidence type="ECO:0000256" key="3">
    <source>
        <dbReference type="ARBA" id="ARBA00022454"/>
    </source>
</evidence>
<feature type="region of interest" description="Disordered" evidence="5">
    <location>
        <begin position="316"/>
        <end position="434"/>
    </location>
</feature>
<dbReference type="InterPro" id="IPR035425">
    <property type="entry name" value="CENP-T/H4_C"/>
</dbReference>
<dbReference type="Pfam" id="PF15511">
    <property type="entry name" value="CENP-T_C"/>
    <property type="match status" value="1"/>
</dbReference>
<dbReference type="CDD" id="cd22920">
    <property type="entry name" value="HFD_CENP-T"/>
    <property type="match status" value="1"/>
</dbReference>
<feature type="compositionally biased region" description="Basic and acidic residues" evidence="5">
    <location>
        <begin position="397"/>
        <end position="410"/>
    </location>
</feature>
<keyword evidence="8" id="KW-1185">Reference proteome</keyword>
<feature type="domain" description="CENP-T/Histone H4 histone fold" evidence="6">
    <location>
        <begin position="437"/>
        <end position="540"/>
    </location>
</feature>
<dbReference type="InterPro" id="IPR009072">
    <property type="entry name" value="Histone-fold"/>
</dbReference>
<feature type="region of interest" description="Disordered" evidence="5">
    <location>
        <begin position="540"/>
        <end position="560"/>
    </location>
</feature>
<dbReference type="GO" id="GO:0071821">
    <property type="term" value="C:FANCM-MHF complex"/>
    <property type="evidence" value="ECO:0007669"/>
    <property type="project" value="TreeGrafter"/>
</dbReference>
<dbReference type="Proteomes" id="UP000193240">
    <property type="component" value="Unassembled WGS sequence"/>
</dbReference>
<dbReference type="EMBL" id="KZ107852">
    <property type="protein sequence ID" value="OSS46091.1"/>
    <property type="molecule type" value="Genomic_DNA"/>
</dbReference>
<evidence type="ECO:0000313" key="7">
    <source>
        <dbReference type="EMBL" id="OSS46091.1"/>
    </source>
</evidence>
<feature type="compositionally biased region" description="Low complexity" evidence="5">
    <location>
        <begin position="37"/>
        <end position="61"/>
    </location>
</feature>
<dbReference type="GO" id="GO:0003682">
    <property type="term" value="F:chromatin binding"/>
    <property type="evidence" value="ECO:0007669"/>
    <property type="project" value="TreeGrafter"/>
</dbReference>
<dbReference type="STRING" id="105696.A0A1Y2LQB2"/>
<dbReference type="AlphaFoldDB" id="A0A1Y2LQB2"/>
<feature type="region of interest" description="Disordered" evidence="5">
    <location>
        <begin position="261"/>
        <end position="287"/>
    </location>
</feature>